<dbReference type="AlphaFoldDB" id="D5DYJ0"/>
<reference evidence="1 2" key="1">
    <citation type="journal article" date="2011" name="J. Bacteriol.">
        <title>Genome sequences of the biotechnologically important Bacillus megaterium strains QM B1551 and DSM319.</title>
        <authorList>
            <person name="Eppinger M."/>
            <person name="Bunk B."/>
            <person name="Johns M.A."/>
            <person name="Edirisinghe J.N."/>
            <person name="Kutumbaka K.K."/>
            <person name="Koenig S.S."/>
            <person name="Huot Creasy H."/>
            <person name="Rosovitz M.J."/>
            <person name="Riley D.R."/>
            <person name="Daugherty S."/>
            <person name="Martin M."/>
            <person name="Elbourne L.D."/>
            <person name="Paulsen I."/>
            <person name="Biedendieck R."/>
            <person name="Braun C."/>
            <person name="Grayburn S."/>
            <person name="Dhingra S."/>
            <person name="Lukyanchuk V."/>
            <person name="Ball B."/>
            <person name="Ul-Qamar R."/>
            <person name="Seibel J."/>
            <person name="Bremer E."/>
            <person name="Jahn D."/>
            <person name="Ravel J."/>
            <person name="Vary P.S."/>
        </authorList>
    </citation>
    <scope>NUCLEOTIDE SEQUENCE [LARGE SCALE GENOMIC DNA]</scope>
    <source>
        <strain evidence="2">ATCC 12872 / QMB1551</strain>
    </source>
</reference>
<dbReference type="STRING" id="545693.BMQ_3286"/>
<dbReference type="KEGG" id="bmq:BMQ_3286"/>
<proteinExistence type="predicted"/>
<evidence type="ECO:0000313" key="1">
    <source>
        <dbReference type="EMBL" id="ADE70308.1"/>
    </source>
</evidence>
<protein>
    <submittedName>
        <fullName evidence="1">Uncharacterized protein</fullName>
    </submittedName>
</protein>
<dbReference type="EMBL" id="CP001983">
    <property type="protein sequence ID" value="ADE70308.1"/>
    <property type="molecule type" value="Genomic_DNA"/>
</dbReference>
<sequence>MLRSFLSFYRSLFHSNTLIYQAKELINHYAENESKTI</sequence>
<name>D5DYJ0_PRIM1</name>
<accession>D5DYJ0</accession>
<organism evidence="1 2">
    <name type="scientific">Priestia megaterium (strain ATCC 12872 / QMB1551)</name>
    <name type="common">Bacillus megaterium</name>
    <dbReference type="NCBI Taxonomy" id="545693"/>
    <lineage>
        <taxon>Bacteria</taxon>
        <taxon>Bacillati</taxon>
        <taxon>Bacillota</taxon>
        <taxon>Bacilli</taxon>
        <taxon>Bacillales</taxon>
        <taxon>Bacillaceae</taxon>
        <taxon>Priestia</taxon>
    </lineage>
</organism>
<evidence type="ECO:0000313" key="2">
    <source>
        <dbReference type="Proteomes" id="UP000000935"/>
    </source>
</evidence>
<gene>
    <name evidence="1" type="ordered locus">BMQ_3286</name>
</gene>
<dbReference type="HOGENOM" id="CLU_3340142_0_0_9"/>
<dbReference type="Proteomes" id="UP000000935">
    <property type="component" value="Chromosome"/>
</dbReference>
<keyword evidence="2" id="KW-1185">Reference proteome</keyword>